<dbReference type="RefSeq" id="WP_109235365.1">
    <property type="nucleotide sequence ID" value="NZ_BMXZ01000001.1"/>
</dbReference>
<dbReference type="GO" id="GO:0016829">
    <property type="term" value="F:lyase activity"/>
    <property type="evidence" value="ECO:0007669"/>
    <property type="project" value="UniProtKB-KW"/>
</dbReference>
<name>A0A2U2ALS7_9GAMM</name>
<evidence type="ECO:0000313" key="2">
    <source>
        <dbReference type="EMBL" id="PWD84161.1"/>
    </source>
</evidence>
<keyword evidence="3" id="KW-1185">Reference proteome</keyword>
<sequence>MVDNQQREGRLEELRILSPTAILGYGFPLSSFEKGMARDPHVIAVDAGSTDPGPFYLGSGQSFTDRAAVKRDLKIMIPAAKRAGIPIIIGSAGGAGAESHLRLTLDIIKEILVEEHLKLKIALINSELPKEVLLTALHAGKITPLAPAEELTEAELLASSAIVGQMGEAPFIEALDQGVDLILAGRAYDPSLFAAFAIREGFDRALSLHLGKILECAAIAALPGSGSDSMLGTLRQDHFIVEPLADNRRCTTLSVAAHTLYEKSDPYHLPGPGGALNLTNSKFTQIDDRRVAVSGTTFDPTEKYFIKLEGAKKRGYRTISIAGVSDPVMIEKIDEILDAVKERVIDNFSGSDFGEFDLNFNIYGKGGISLLPEKEEESEPPKELGIVIEACAPTQEEANAICGFARSTALHFGYEGRISTAGNLAFPFSPSDAEMGEVYQFSLYHLLEIESESQLFPIEYLEIDGGK</sequence>
<evidence type="ECO:0000259" key="1">
    <source>
        <dbReference type="Pfam" id="PF07287"/>
    </source>
</evidence>
<proteinExistence type="predicted"/>
<dbReference type="Proteomes" id="UP000244948">
    <property type="component" value="Unassembled WGS sequence"/>
</dbReference>
<feature type="domain" description="Acyclic terpene utilisation N-terminal" evidence="1">
    <location>
        <begin position="70"/>
        <end position="219"/>
    </location>
</feature>
<comment type="caution">
    <text evidence="2">The sequence shown here is derived from an EMBL/GenBank/DDBJ whole genome shotgun (WGS) entry which is preliminary data.</text>
</comment>
<dbReference type="Pfam" id="PF07287">
    <property type="entry name" value="AtuA"/>
    <property type="match status" value="2"/>
</dbReference>
<organism evidence="2 3">
    <name type="scientific">Ignatzschineria indica</name>
    <dbReference type="NCBI Taxonomy" id="472583"/>
    <lineage>
        <taxon>Bacteria</taxon>
        <taxon>Pseudomonadati</taxon>
        <taxon>Pseudomonadota</taxon>
        <taxon>Gammaproteobacteria</taxon>
        <taxon>Cardiobacteriales</taxon>
        <taxon>Ignatzschineriaceae</taxon>
        <taxon>Ignatzschineria</taxon>
    </lineage>
</organism>
<keyword evidence="2" id="KW-0456">Lyase</keyword>
<dbReference type="AlphaFoldDB" id="A0A2U2ALS7"/>
<protein>
    <submittedName>
        <fullName evidence="2">3-methylaspartate ammonia-lyase</fullName>
    </submittedName>
</protein>
<evidence type="ECO:0000313" key="3">
    <source>
        <dbReference type="Proteomes" id="UP000244948"/>
    </source>
</evidence>
<gene>
    <name evidence="2" type="ORF">DC082_01030</name>
</gene>
<accession>A0A2U2ALS7</accession>
<dbReference type="EMBL" id="QEWR01000002">
    <property type="protein sequence ID" value="PWD84161.1"/>
    <property type="molecule type" value="Genomic_DNA"/>
</dbReference>
<feature type="domain" description="Acyclic terpene utilisation N-terminal" evidence="1">
    <location>
        <begin position="246"/>
        <end position="405"/>
    </location>
</feature>
<reference evidence="2 3" key="1">
    <citation type="journal article" date="2018" name="Genome Announc.">
        <title>Ignatzschineria cameli sp. nov., isolated from necrotic foot tissue of dromedaries (Camelus dromedarius) and associated maggots (Wohlfahrtia species) in Dubai.</title>
        <authorList>
            <person name="Tsang C.C."/>
            <person name="Tang J.Y."/>
            <person name="Fong J.Y."/>
            <person name="Kinne J."/>
            <person name="Lee H.H."/>
            <person name="Joseph M."/>
            <person name="Jose S."/>
            <person name="Schuster R.K."/>
            <person name="Tang Y."/>
            <person name="Sivakumar S."/>
            <person name="Chen J.H."/>
            <person name="Teng J.L."/>
            <person name="Lau S.K."/>
            <person name="Wernery U."/>
            <person name="Woo P.C."/>
        </authorList>
    </citation>
    <scope>NUCLEOTIDE SEQUENCE [LARGE SCALE GENOMIC DNA]</scope>
    <source>
        <strain evidence="2 3">KCTC 22643</strain>
    </source>
</reference>
<dbReference type="InterPro" id="IPR010839">
    <property type="entry name" value="AtuA_N"/>
</dbReference>